<dbReference type="PANTHER" id="PTHR24094:SF15">
    <property type="entry name" value="AMP-DEPENDENT SYNTHETASE_LIGASE DOMAIN-CONTAINING PROTEIN-RELATED"/>
    <property type="match status" value="1"/>
</dbReference>
<keyword evidence="2" id="KW-0255">Endonuclease</keyword>
<keyword evidence="3" id="KW-1185">Reference proteome</keyword>
<dbReference type="InterPro" id="IPR011089">
    <property type="entry name" value="GmrSD_C"/>
</dbReference>
<reference evidence="2 3" key="1">
    <citation type="submission" date="2017-12" db="EMBL/GenBank/DDBJ databases">
        <title>Phylogenetic diversity of female urinary microbiome.</title>
        <authorList>
            <person name="Thomas-White K."/>
            <person name="Wolfe A.J."/>
        </authorList>
    </citation>
    <scope>NUCLEOTIDE SEQUENCE [LARGE SCALE GENOMIC DNA]</scope>
    <source>
        <strain evidence="2 3">UMB1298</strain>
    </source>
</reference>
<sequence>MSSGLVPATASTGTAGAYSAPLRTAVRNLPVAHENNAGYDRDRFFGEWRDANGDCQNTRHEVLVQESRITPTYSSRRCTVKAGRWVTSWDNRTHRYPSTVQIDHTVPVAEAWGSGARRWTQTRRKAFHNDLGDKRSLNAQTTSLNRAKSAKGPEAWMPRANRCRYVQEWVAVKIRWRLTVDPAEKAALTRLASQCSNVTLRVNRV</sequence>
<accession>A0A2I1PB23</accession>
<dbReference type="PANTHER" id="PTHR24094">
    <property type="entry name" value="SECRETED PROTEIN"/>
    <property type="match status" value="1"/>
</dbReference>
<dbReference type="AlphaFoldDB" id="A0A2I1PB23"/>
<proteinExistence type="predicted"/>
<organism evidence="2 3">
    <name type="scientific">Kytococcus schroeteri</name>
    <dbReference type="NCBI Taxonomy" id="138300"/>
    <lineage>
        <taxon>Bacteria</taxon>
        <taxon>Bacillati</taxon>
        <taxon>Actinomycetota</taxon>
        <taxon>Actinomycetes</taxon>
        <taxon>Micrococcales</taxon>
        <taxon>Kytococcaceae</taxon>
        <taxon>Kytococcus</taxon>
    </lineage>
</organism>
<gene>
    <name evidence="2" type="ORF">CYJ76_05930</name>
</gene>
<keyword evidence="2" id="KW-0378">Hydrolase</keyword>
<dbReference type="GO" id="GO:0004519">
    <property type="term" value="F:endonuclease activity"/>
    <property type="evidence" value="ECO:0007669"/>
    <property type="project" value="UniProtKB-KW"/>
</dbReference>
<evidence type="ECO:0000313" key="3">
    <source>
        <dbReference type="Proteomes" id="UP000234206"/>
    </source>
</evidence>
<name>A0A2I1PB23_9MICO</name>
<feature type="domain" description="GmrSD restriction endonucleases C-terminal" evidence="1">
    <location>
        <begin position="85"/>
        <end position="190"/>
    </location>
</feature>
<keyword evidence="2" id="KW-0540">Nuclease</keyword>
<protein>
    <submittedName>
        <fullName evidence="2">HNH endonuclease</fullName>
    </submittedName>
</protein>
<evidence type="ECO:0000259" key="1">
    <source>
        <dbReference type="Pfam" id="PF07510"/>
    </source>
</evidence>
<comment type="caution">
    <text evidence="2">The sequence shown here is derived from an EMBL/GenBank/DDBJ whole genome shotgun (WGS) entry which is preliminary data.</text>
</comment>
<evidence type="ECO:0000313" key="2">
    <source>
        <dbReference type="EMBL" id="PKZ41832.1"/>
    </source>
</evidence>
<dbReference type="Proteomes" id="UP000234206">
    <property type="component" value="Unassembled WGS sequence"/>
</dbReference>
<dbReference type="Pfam" id="PF07510">
    <property type="entry name" value="GmrSD_C"/>
    <property type="match status" value="1"/>
</dbReference>
<dbReference type="EMBL" id="PKIZ01000009">
    <property type="protein sequence ID" value="PKZ41832.1"/>
    <property type="molecule type" value="Genomic_DNA"/>
</dbReference>